<evidence type="ECO:0000256" key="1">
    <source>
        <dbReference type="SAM" id="SignalP"/>
    </source>
</evidence>
<protein>
    <submittedName>
        <fullName evidence="2">DUF4402 domain-containing protein</fullName>
    </submittedName>
</protein>
<comment type="caution">
    <text evidence="2">The sequence shown here is derived from an EMBL/GenBank/DDBJ whole genome shotgun (WGS) entry which is preliminary data.</text>
</comment>
<name>A0A371BEP2_9SPHN</name>
<evidence type="ECO:0000313" key="2">
    <source>
        <dbReference type="EMBL" id="RDV05978.1"/>
    </source>
</evidence>
<proteinExistence type="predicted"/>
<accession>A0A371BEP2</accession>
<feature type="chain" id="PRO_5016935880" evidence="1">
    <location>
        <begin position="26"/>
        <end position="170"/>
    </location>
</feature>
<reference evidence="3" key="1">
    <citation type="submission" date="2018-08" db="EMBL/GenBank/DDBJ databases">
        <authorList>
            <person name="Kim S.-J."/>
            <person name="Jung G.-Y."/>
        </authorList>
    </citation>
    <scope>NUCLEOTIDE SEQUENCE [LARGE SCALE GENOMIC DNA]</scope>
    <source>
        <strain evidence="3">GY_G</strain>
    </source>
</reference>
<evidence type="ECO:0000313" key="3">
    <source>
        <dbReference type="Proteomes" id="UP000263833"/>
    </source>
</evidence>
<feature type="signal peptide" evidence="1">
    <location>
        <begin position="1"/>
        <end position="25"/>
    </location>
</feature>
<dbReference type="OrthoDB" id="7407088at2"/>
<dbReference type="Proteomes" id="UP000263833">
    <property type="component" value="Unassembled WGS sequence"/>
</dbReference>
<sequence>MYRNLSRLFLLGGWIALWPVAVAQAQPTETFGRESDDKARPLNIEIRSSLDFSRATSTGDSGGSIAIDPNSGARTVSGEIVDLGGPPFAGSAVIMGEPGRAIRLEMPSTIRLTSATGGSIEITNLRTNLSPAPRLDMYGRLEFAFGGDLILKGNVSGQFRGRIPITAEYE</sequence>
<dbReference type="InterPro" id="IPR025514">
    <property type="entry name" value="DUF4402"/>
</dbReference>
<dbReference type="RefSeq" id="WP_115547539.1">
    <property type="nucleotide sequence ID" value="NZ_QRGP01000001.1"/>
</dbReference>
<organism evidence="2 3">
    <name type="scientific">Sphingorhabdus pulchriflava</name>
    <dbReference type="NCBI Taxonomy" id="2292257"/>
    <lineage>
        <taxon>Bacteria</taxon>
        <taxon>Pseudomonadati</taxon>
        <taxon>Pseudomonadota</taxon>
        <taxon>Alphaproteobacteria</taxon>
        <taxon>Sphingomonadales</taxon>
        <taxon>Sphingomonadaceae</taxon>
        <taxon>Sphingorhabdus</taxon>
    </lineage>
</organism>
<dbReference type="EMBL" id="QRGP01000001">
    <property type="protein sequence ID" value="RDV05978.1"/>
    <property type="molecule type" value="Genomic_DNA"/>
</dbReference>
<keyword evidence="1" id="KW-0732">Signal</keyword>
<dbReference type="AlphaFoldDB" id="A0A371BEP2"/>
<keyword evidence="3" id="KW-1185">Reference proteome</keyword>
<gene>
    <name evidence="2" type="ORF">DXH95_00535</name>
</gene>
<dbReference type="Pfam" id="PF14352">
    <property type="entry name" value="DUF4402"/>
    <property type="match status" value="1"/>
</dbReference>